<feature type="region of interest" description="Disordered" evidence="2">
    <location>
        <begin position="418"/>
        <end position="440"/>
    </location>
</feature>
<dbReference type="OrthoDB" id="25503at2759"/>
<feature type="compositionally biased region" description="Low complexity" evidence="2">
    <location>
        <begin position="920"/>
        <end position="929"/>
    </location>
</feature>
<dbReference type="InterPro" id="IPR003877">
    <property type="entry name" value="SPRY_dom"/>
</dbReference>
<feature type="region of interest" description="Disordered" evidence="2">
    <location>
        <begin position="268"/>
        <end position="301"/>
    </location>
</feature>
<dbReference type="Pfam" id="PF00622">
    <property type="entry name" value="SPRY"/>
    <property type="match status" value="1"/>
</dbReference>
<comment type="similarity">
    <text evidence="1">Belongs to the RANBP9/10 family.</text>
</comment>
<dbReference type="InterPro" id="IPR001870">
    <property type="entry name" value="B30.2/SPRY"/>
</dbReference>
<feature type="region of interest" description="Disordered" evidence="2">
    <location>
        <begin position="1028"/>
        <end position="1061"/>
    </location>
</feature>
<name>W6U2E5_ECHGR</name>
<dbReference type="SMART" id="SM00757">
    <property type="entry name" value="CRA"/>
    <property type="match status" value="1"/>
</dbReference>
<feature type="compositionally biased region" description="Polar residues" evidence="2">
    <location>
        <begin position="708"/>
        <end position="730"/>
    </location>
</feature>
<gene>
    <name evidence="4" type="ORF">EGR_09901</name>
</gene>
<feature type="domain" description="B30.2/SPRY" evidence="3">
    <location>
        <begin position="15"/>
        <end position="208"/>
    </location>
</feature>
<dbReference type="OMA" id="NGRQEMA"/>
<feature type="compositionally biased region" description="Acidic residues" evidence="2">
    <location>
        <begin position="831"/>
        <end position="888"/>
    </location>
</feature>
<feature type="compositionally biased region" description="Basic and acidic residues" evidence="2">
    <location>
        <begin position="1032"/>
        <end position="1056"/>
    </location>
</feature>
<dbReference type="InterPro" id="IPR006594">
    <property type="entry name" value="LisH"/>
</dbReference>
<sequence length="1096" mass="122379">MANSNKARVPPDFSSNLAQLYRSVYTSEPIQLLPLSWNSKDRLLNVKLSQFALTITCTADTSASRHNPISELPTVKADHPIPVSAGIYYFETTIASFKPNCTVMIGVASRRASKFSGWDSSSFGYHSDGSLYHHTTPTPFGPKFCEQDIIGCGVDLITKSLFYTRNGEFLGKAFEGKLPVSAIPDLYPVIALDGQGCRVTTNFGDQPFFYPFKRHIAEEREAHENRLIGALSKDFIDVKMRDLVAGYLVHHGYIDSARVFSRWTSFGESGSSAKKTRNEEAVEGAKDNADGNEETEEEASLPGFASMQHRRSLRTFCHRCQYGRVASTLTALYPNIVERYPELILQLRCRQLVEMMYRHSEQRSSHPLSSSDSKLQQTMGGSRKRPCTTNTSACCRTSESVPTLATCDDDRSVSKYLHTDSPPDVDDQAHFPNPGSSAATSCDAMDIDSSLAFEANGNHPPHSQFCSEDQQLYGVSTDAPSFSATATNEAEQLMPCELYDDDDDGFGITGDLSQQHEALEPIPMEMESAGSDRASTPAFTTAPPKGMVSQSSSSLEGNAEEKNRLLRQIQFSRSLVDLAKQVKDKCGSLSPETEHLLQQSVSLMAYPSPSSPECPLRCLLDPSWRDNIASLINSAILTEAHHLPPQPAIEQALYALQKCFANREFQEAQILGHFLLYHLSPSKYTTEIRLQHTASSPPPSQIPAAFHSSESSNGRQEMALQTNNNNSAGSSERIPNGRASPPKRHLFTPPSSNGSRRHWRRRHTPAGNSGSRPVMRYAPVETLPSSDEDEVEDISMEEGVQLHHHEELEDDHEEIESLDEEAEVELMTATMEEDGFEEDVEQNAEENDDDDDDDEDEEVDEDEEEDDDDDEEEEEEEEVVENEAEEELSPQRETFSSFFTEGRILRRTGARDDGSGGRSRGSTGATNSGRRGESFGAYTSEVSRLPGTRPRRYSRLVSGGGSVGRSAPSSRSSRRSDNASAGNANNNSNNNHYVMWMLRRLLGSRQLFRFHWRCGTRELIYNKKFSSTVQDYDEKPKQPTKPRVKESNEQHNHDEQPGAYNRSLFDPRYLAEVYREFYRELANAYAGFVNGFKKYK</sequence>
<feature type="region of interest" description="Disordered" evidence="2">
    <location>
        <begin position="691"/>
        <end position="989"/>
    </location>
</feature>
<dbReference type="SMART" id="SM00449">
    <property type="entry name" value="SPRY"/>
    <property type="match status" value="1"/>
</dbReference>
<comment type="caution">
    <text evidence="4">The sequence shown here is derived from an EMBL/GenBank/DDBJ whole genome shotgun (WGS) entry which is preliminary data.</text>
</comment>
<dbReference type="AlphaFoldDB" id="W6U2E5"/>
<dbReference type="InterPro" id="IPR013320">
    <property type="entry name" value="ConA-like_dom_sf"/>
</dbReference>
<evidence type="ECO:0000259" key="3">
    <source>
        <dbReference type="PROSITE" id="PS50188"/>
    </source>
</evidence>
<feature type="compositionally biased region" description="Basic residues" evidence="2">
    <location>
        <begin position="755"/>
        <end position="764"/>
    </location>
</feature>
<feature type="region of interest" description="Disordered" evidence="2">
    <location>
        <begin position="360"/>
        <end position="385"/>
    </location>
</feature>
<organism evidence="4 5">
    <name type="scientific">Echinococcus granulosus</name>
    <name type="common">Hydatid tapeworm</name>
    <dbReference type="NCBI Taxonomy" id="6210"/>
    <lineage>
        <taxon>Eukaryota</taxon>
        <taxon>Metazoa</taxon>
        <taxon>Spiralia</taxon>
        <taxon>Lophotrochozoa</taxon>
        <taxon>Platyhelminthes</taxon>
        <taxon>Cestoda</taxon>
        <taxon>Eucestoda</taxon>
        <taxon>Cyclophyllidea</taxon>
        <taxon>Taeniidae</taxon>
        <taxon>Echinococcus</taxon>
        <taxon>Echinococcus granulosus group</taxon>
    </lineage>
</organism>
<evidence type="ECO:0000313" key="4">
    <source>
        <dbReference type="EMBL" id="EUB55238.1"/>
    </source>
</evidence>
<dbReference type="EMBL" id="APAU02000174">
    <property type="protein sequence ID" value="EUB55238.1"/>
    <property type="molecule type" value="Genomic_DNA"/>
</dbReference>
<dbReference type="Proteomes" id="UP000019149">
    <property type="component" value="Unassembled WGS sequence"/>
</dbReference>
<feature type="compositionally biased region" description="Low complexity" evidence="2">
    <location>
        <begin position="978"/>
        <end position="989"/>
    </location>
</feature>
<dbReference type="CTD" id="36345616"/>
<feature type="compositionally biased region" description="Acidic residues" evidence="2">
    <location>
        <begin position="808"/>
        <end position="824"/>
    </location>
</feature>
<reference evidence="4 5" key="1">
    <citation type="journal article" date="2013" name="Nat. Genet.">
        <title>The genome of the hydatid tapeworm Echinococcus granulosus.</title>
        <authorList>
            <person name="Zheng H."/>
            <person name="Zhang W."/>
            <person name="Zhang L."/>
            <person name="Zhang Z."/>
            <person name="Li J."/>
            <person name="Lu G."/>
            <person name="Zhu Y."/>
            <person name="Wang Y."/>
            <person name="Huang Y."/>
            <person name="Liu J."/>
            <person name="Kang H."/>
            <person name="Chen J."/>
            <person name="Wang L."/>
            <person name="Chen A."/>
            <person name="Yu S."/>
            <person name="Gao Z."/>
            <person name="Jin L."/>
            <person name="Gu W."/>
            <person name="Wang Z."/>
            <person name="Zhao L."/>
            <person name="Shi B."/>
            <person name="Wen H."/>
            <person name="Lin R."/>
            <person name="Jones M.K."/>
            <person name="Brejova B."/>
            <person name="Vinar T."/>
            <person name="Zhao G."/>
            <person name="McManus D.P."/>
            <person name="Chen Z."/>
            <person name="Zhou Y."/>
            <person name="Wang S."/>
        </authorList>
    </citation>
    <scope>NUCLEOTIDE SEQUENCE [LARGE SCALE GENOMIC DNA]</scope>
</reference>
<protein>
    <submittedName>
        <fullName evidence="4">Ran-binding protein</fullName>
    </submittedName>
</protein>
<dbReference type="PANTHER" id="PTHR12864">
    <property type="entry name" value="RAN BINDING PROTEIN 9-RELATED"/>
    <property type="match status" value="1"/>
</dbReference>
<dbReference type="KEGG" id="egl:EGR_09901"/>
<feature type="compositionally biased region" description="Acidic residues" evidence="2">
    <location>
        <begin position="786"/>
        <end position="796"/>
    </location>
</feature>
<keyword evidence="5" id="KW-1185">Reference proteome</keyword>
<dbReference type="CDD" id="cd12885">
    <property type="entry name" value="SPRY_RanBP_like"/>
    <property type="match status" value="1"/>
</dbReference>
<dbReference type="InterPro" id="IPR050618">
    <property type="entry name" value="Ubq-SigPath_Reg"/>
</dbReference>
<dbReference type="PROSITE" id="PS50896">
    <property type="entry name" value="LISH"/>
    <property type="match status" value="1"/>
</dbReference>
<evidence type="ECO:0000256" key="2">
    <source>
        <dbReference type="SAM" id="MobiDB-lite"/>
    </source>
</evidence>
<accession>W6U2E5</accession>
<dbReference type="InterPro" id="IPR043136">
    <property type="entry name" value="B30.2/SPRY_sf"/>
</dbReference>
<evidence type="ECO:0000313" key="5">
    <source>
        <dbReference type="Proteomes" id="UP000019149"/>
    </source>
</evidence>
<dbReference type="InterPro" id="IPR044736">
    <property type="entry name" value="Gid1/RanBPM/SPLA_SPRY"/>
</dbReference>
<dbReference type="SUPFAM" id="SSF49899">
    <property type="entry name" value="Concanavalin A-like lectins/glucanases"/>
    <property type="match status" value="1"/>
</dbReference>
<feature type="compositionally biased region" description="Acidic residues" evidence="2">
    <location>
        <begin position="290"/>
        <end position="299"/>
    </location>
</feature>
<dbReference type="GeneID" id="36345616"/>
<feature type="region of interest" description="Disordered" evidence="2">
    <location>
        <begin position="540"/>
        <end position="559"/>
    </location>
</feature>
<feature type="compositionally biased region" description="Basic and acidic residues" evidence="2">
    <location>
        <begin position="276"/>
        <end position="289"/>
    </location>
</feature>
<dbReference type="InterPro" id="IPR013144">
    <property type="entry name" value="CRA_dom"/>
</dbReference>
<dbReference type="RefSeq" id="XP_024346434.1">
    <property type="nucleotide sequence ID" value="XM_024499150.1"/>
</dbReference>
<evidence type="ECO:0000256" key="1">
    <source>
        <dbReference type="ARBA" id="ARBA00006535"/>
    </source>
</evidence>
<dbReference type="STRING" id="6210.W6U2E5"/>
<proteinExistence type="inferred from homology"/>
<dbReference type="PROSITE" id="PS50188">
    <property type="entry name" value="B302_SPRY"/>
    <property type="match status" value="1"/>
</dbReference>
<dbReference type="Gene3D" id="2.60.120.920">
    <property type="match status" value="1"/>
</dbReference>